<name>A0ACA9PUT8_9GLOM</name>
<proteinExistence type="predicted"/>
<sequence length="111" mass="12577">MTENNNIELVLKQQSVINSYSECPIITYEIVKKLGLEKDKSSHNIIDKAVSHIIKQQDIINSIMNSDISWQCKAKRKKTIFNDTASESSSESESGSKSSYDNENFTVDMIK</sequence>
<dbReference type="Proteomes" id="UP000789702">
    <property type="component" value="Unassembled WGS sequence"/>
</dbReference>
<keyword evidence="2" id="KW-1185">Reference proteome</keyword>
<feature type="non-terminal residue" evidence="1">
    <location>
        <position position="111"/>
    </location>
</feature>
<evidence type="ECO:0000313" key="2">
    <source>
        <dbReference type="Proteomes" id="UP000789702"/>
    </source>
</evidence>
<comment type="caution">
    <text evidence="1">The sequence shown here is derived from an EMBL/GenBank/DDBJ whole genome shotgun (WGS) entry which is preliminary data.</text>
</comment>
<accession>A0ACA9PUT8</accession>
<evidence type="ECO:0000313" key="1">
    <source>
        <dbReference type="EMBL" id="CAG8722016.1"/>
    </source>
</evidence>
<gene>
    <name evidence="1" type="ORF">DHETER_LOCUS12891</name>
</gene>
<protein>
    <submittedName>
        <fullName evidence="1">16390_t:CDS:1</fullName>
    </submittedName>
</protein>
<organism evidence="1 2">
    <name type="scientific">Dentiscutata heterogama</name>
    <dbReference type="NCBI Taxonomy" id="1316150"/>
    <lineage>
        <taxon>Eukaryota</taxon>
        <taxon>Fungi</taxon>
        <taxon>Fungi incertae sedis</taxon>
        <taxon>Mucoromycota</taxon>
        <taxon>Glomeromycotina</taxon>
        <taxon>Glomeromycetes</taxon>
        <taxon>Diversisporales</taxon>
        <taxon>Gigasporaceae</taxon>
        <taxon>Dentiscutata</taxon>
    </lineage>
</organism>
<dbReference type="EMBL" id="CAJVPU010033273">
    <property type="protein sequence ID" value="CAG8722016.1"/>
    <property type="molecule type" value="Genomic_DNA"/>
</dbReference>
<reference evidence="1" key="1">
    <citation type="submission" date="2021-06" db="EMBL/GenBank/DDBJ databases">
        <authorList>
            <person name="Kallberg Y."/>
            <person name="Tangrot J."/>
            <person name="Rosling A."/>
        </authorList>
    </citation>
    <scope>NUCLEOTIDE SEQUENCE</scope>
    <source>
        <strain evidence="1">IL203A</strain>
    </source>
</reference>